<evidence type="ECO:0000313" key="1">
    <source>
        <dbReference type="EMBL" id="MCU4397819.1"/>
    </source>
</evidence>
<comment type="caution">
    <text evidence="1">The sequence shown here is derived from an EMBL/GenBank/DDBJ whole genome shotgun (WGS) entry which is preliminary data.</text>
</comment>
<reference evidence="1" key="1">
    <citation type="submission" date="2021-06" db="EMBL/GenBank/DDBJ databases">
        <title>Propagation of a rapidly emergent carbapenem-resistant Acinetobacter baumannii lineage by various extra-hospital transmission networks.</title>
        <authorList>
            <person name="Calix J."/>
        </authorList>
    </citation>
    <scope>NUCLEOTIDE SEQUENCE</scope>
    <source>
        <strain evidence="1">WU_MDCI_Aw63</strain>
    </source>
</reference>
<proteinExistence type="predicted"/>
<protein>
    <recommendedName>
        <fullName evidence="3">Transposase Helix-turn-helix domain-containing protein</fullName>
    </recommendedName>
</protein>
<dbReference type="EMBL" id="JAHPRE010000056">
    <property type="protein sequence ID" value="MCU4397819.1"/>
    <property type="molecule type" value="Genomic_DNA"/>
</dbReference>
<name>A0AAW5RAS6_ACIJU</name>
<dbReference type="Proteomes" id="UP001208534">
    <property type="component" value="Unassembled WGS sequence"/>
</dbReference>
<gene>
    <name evidence="1" type="ORF">KTH64_12830</name>
</gene>
<evidence type="ECO:0008006" key="3">
    <source>
        <dbReference type="Google" id="ProtNLM"/>
    </source>
</evidence>
<evidence type="ECO:0000313" key="2">
    <source>
        <dbReference type="Proteomes" id="UP001208534"/>
    </source>
</evidence>
<organism evidence="1 2">
    <name type="scientific">Acinetobacter junii</name>
    <dbReference type="NCBI Taxonomy" id="40215"/>
    <lineage>
        <taxon>Bacteria</taxon>
        <taxon>Pseudomonadati</taxon>
        <taxon>Pseudomonadota</taxon>
        <taxon>Gammaproteobacteria</taxon>
        <taxon>Moraxellales</taxon>
        <taxon>Moraxellaceae</taxon>
        <taxon>Acinetobacter</taxon>
    </lineage>
</organism>
<dbReference type="RefSeq" id="WP_262579267.1">
    <property type="nucleotide sequence ID" value="NZ_JAHPRE010000056.1"/>
</dbReference>
<accession>A0AAW5RAS6</accession>
<sequence length="92" mass="10721">MKYIDSKEPSETQFKRYTGISWSTFNLMVEQLKMYVPAKGRPIKLSIEVQILLCLSDWREYRTLFHVATILGSVRVDCFKNCLSCRGLPNQV</sequence>
<dbReference type="AlphaFoldDB" id="A0AAW5RAS6"/>